<evidence type="ECO:0000313" key="2">
    <source>
        <dbReference type="EMBL" id="KAJ7328555.1"/>
    </source>
</evidence>
<keyword evidence="3" id="KW-1185">Reference proteome</keyword>
<proteinExistence type="predicted"/>
<sequence>MGYGKKSENKEDQMALDKEEAEVRERIPDEESTLSEGEIAMEIDFPTPRDTQALDLGAVVKKSTLDIIQDAMASCHVSAELREAIMTNYKDFYGTEQLEYKYNLLESNDGTPVILVPKCYKVTEMPAKLEDIGSRWRELGNVKLLDEFMSKFIKIKQFKRISFIPYHS</sequence>
<protein>
    <submittedName>
        <fullName evidence="2">Uncharacterized protein</fullName>
    </submittedName>
</protein>
<feature type="compositionally biased region" description="Basic and acidic residues" evidence="1">
    <location>
        <begin position="1"/>
        <end position="29"/>
    </location>
</feature>
<dbReference type="EMBL" id="MU827796">
    <property type="protein sequence ID" value="KAJ7328555.1"/>
    <property type="molecule type" value="Genomic_DNA"/>
</dbReference>
<reference evidence="2" key="1">
    <citation type="submission" date="2023-01" db="EMBL/GenBank/DDBJ databases">
        <title>Genome assembly of the deep-sea coral Lophelia pertusa.</title>
        <authorList>
            <person name="Herrera S."/>
            <person name="Cordes E."/>
        </authorList>
    </citation>
    <scope>NUCLEOTIDE SEQUENCE</scope>
    <source>
        <strain evidence="2">USNM1676648</strain>
        <tissue evidence="2">Polyp</tissue>
    </source>
</reference>
<name>A0A9W9YBX4_9CNID</name>
<accession>A0A9W9YBX4</accession>
<comment type="caution">
    <text evidence="2">The sequence shown here is derived from an EMBL/GenBank/DDBJ whole genome shotgun (WGS) entry which is preliminary data.</text>
</comment>
<evidence type="ECO:0000256" key="1">
    <source>
        <dbReference type="SAM" id="MobiDB-lite"/>
    </source>
</evidence>
<gene>
    <name evidence="2" type="ORF">OS493_024471</name>
</gene>
<dbReference type="Proteomes" id="UP001163046">
    <property type="component" value="Unassembled WGS sequence"/>
</dbReference>
<dbReference type="AlphaFoldDB" id="A0A9W9YBX4"/>
<organism evidence="2 3">
    <name type="scientific">Desmophyllum pertusum</name>
    <dbReference type="NCBI Taxonomy" id="174260"/>
    <lineage>
        <taxon>Eukaryota</taxon>
        <taxon>Metazoa</taxon>
        <taxon>Cnidaria</taxon>
        <taxon>Anthozoa</taxon>
        <taxon>Hexacorallia</taxon>
        <taxon>Scleractinia</taxon>
        <taxon>Caryophylliina</taxon>
        <taxon>Caryophylliidae</taxon>
        <taxon>Desmophyllum</taxon>
    </lineage>
</organism>
<feature type="region of interest" description="Disordered" evidence="1">
    <location>
        <begin position="1"/>
        <end position="35"/>
    </location>
</feature>
<evidence type="ECO:0000313" key="3">
    <source>
        <dbReference type="Proteomes" id="UP001163046"/>
    </source>
</evidence>